<gene>
    <name evidence="10" type="ORF">Cni_G07343</name>
</gene>
<evidence type="ECO:0000256" key="4">
    <source>
        <dbReference type="ARBA" id="ARBA00023004"/>
    </source>
</evidence>
<comment type="function">
    <text evidence="5">2-oxoglutarate-dependent dioxygenase essential for auxin catabolism and maintenance of auxin homeostasis in reproductive organs. Catalyzes the irreversible oxidation of indole-3-acetic acid (IAA) to the biologically inactive 2-oxoindole-3-acetic acid (OxIAA).</text>
</comment>
<accession>A0AAQ3JYY9</accession>
<dbReference type="InterPro" id="IPR026992">
    <property type="entry name" value="DIOX_N"/>
</dbReference>
<dbReference type="Gene3D" id="2.60.120.330">
    <property type="entry name" value="B-lactam Antibiotic, Isopenicillin N Synthase, Chain"/>
    <property type="match status" value="1"/>
</dbReference>
<keyword evidence="11" id="KW-1185">Reference proteome</keyword>
<keyword evidence="2 8" id="KW-0479">Metal-binding</keyword>
<evidence type="ECO:0000256" key="3">
    <source>
        <dbReference type="ARBA" id="ARBA00023002"/>
    </source>
</evidence>
<proteinExistence type="inferred from homology"/>
<keyword evidence="10" id="KW-0223">Dioxygenase</keyword>
<dbReference type="Proteomes" id="UP001327560">
    <property type="component" value="Chromosome 2"/>
</dbReference>
<comment type="similarity">
    <text evidence="8">Belongs to the iron/ascorbate-dependent oxidoreductase family.</text>
</comment>
<keyword evidence="4 8" id="KW-0408">Iron</keyword>
<keyword evidence="3 8" id="KW-0560">Oxidoreductase</keyword>
<dbReference type="SUPFAM" id="SSF51197">
    <property type="entry name" value="Clavaminate synthase-like"/>
    <property type="match status" value="1"/>
</dbReference>
<dbReference type="InterPro" id="IPR050231">
    <property type="entry name" value="Iron_ascorbate_oxido_reductase"/>
</dbReference>
<dbReference type="PROSITE" id="PS51471">
    <property type="entry name" value="FE2OG_OXY"/>
    <property type="match status" value="1"/>
</dbReference>
<evidence type="ECO:0000313" key="10">
    <source>
        <dbReference type="EMBL" id="WOK98631.1"/>
    </source>
</evidence>
<dbReference type="InterPro" id="IPR027443">
    <property type="entry name" value="IPNS-like_sf"/>
</dbReference>
<evidence type="ECO:0000256" key="7">
    <source>
        <dbReference type="ARBA" id="ARBA00076740"/>
    </source>
</evidence>
<reference evidence="10 11" key="1">
    <citation type="submission" date="2023-10" db="EMBL/GenBank/DDBJ databases">
        <title>Chromosome-scale genome assembly provides insights into flower coloration mechanisms of Canna indica.</title>
        <authorList>
            <person name="Li C."/>
        </authorList>
    </citation>
    <scope>NUCLEOTIDE SEQUENCE [LARGE SCALE GENOMIC DNA]</scope>
    <source>
        <tissue evidence="10">Flower</tissue>
    </source>
</reference>
<dbReference type="GO" id="GO:0051213">
    <property type="term" value="F:dioxygenase activity"/>
    <property type="evidence" value="ECO:0007669"/>
    <property type="project" value="UniProtKB-KW"/>
</dbReference>
<evidence type="ECO:0000256" key="1">
    <source>
        <dbReference type="ARBA" id="ARBA00001961"/>
    </source>
</evidence>
<dbReference type="EMBL" id="CP136891">
    <property type="protein sequence ID" value="WOK98631.1"/>
    <property type="molecule type" value="Genomic_DNA"/>
</dbReference>
<organism evidence="10 11">
    <name type="scientific">Canna indica</name>
    <name type="common">Indian-shot</name>
    <dbReference type="NCBI Taxonomy" id="4628"/>
    <lineage>
        <taxon>Eukaryota</taxon>
        <taxon>Viridiplantae</taxon>
        <taxon>Streptophyta</taxon>
        <taxon>Embryophyta</taxon>
        <taxon>Tracheophyta</taxon>
        <taxon>Spermatophyta</taxon>
        <taxon>Magnoliopsida</taxon>
        <taxon>Liliopsida</taxon>
        <taxon>Zingiberales</taxon>
        <taxon>Cannaceae</taxon>
        <taxon>Canna</taxon>
    </lineage>
</organism>
<sequence length="405" mass="44537">MAAAAAAAARRLPKIDFSDVAPANGGSLGWAAAREQVMQALTSYGCFEAVYDPVTPSLRDSMSRFTSEELFPLPIETKLKNASDKPFGGYLGQIPGLAFESLGITDAHLAHGVPAFAVAMWPDGNPSFCETAYSYSKKLAELEQMVRRMVLESLGVTKYLQEQLENTWYLLRLSKYGEEKGEDEEGETKKAEYVPHRDTNTLGIICQLNGVDGLEVETGDGEWIISKPSTPTSLFVVAGDSLRAWSNGRIVAPLHRVRLDGKDAIRYSAILFSCPMEEQVVEAPPELVDDEHPSLFKPYSYGSFLQFAVSEEGAKDTDGLHKEIEAAIYKNEPLRGILTVQLKADDWEIDRKVLKMGEKIGSGSCVDMNAQHDNIVPSIGACTKSPQYCIVTGCQSDRFCRRHLP</sequence>
<evidence type="ECO:0000256" key="6">
    <source>
        <dbReference type="ARBA" id="ARBA00074102"/>
    </source>
</evidence>
<evidence type="ECO:0000259" key="9">
    <source>
        <dbReference type="PROSITE" id="PS51471"/>
    </source>
</evidence>
<comment type="cofactor">
    <cofactor evidence="1">
        <name>L-ascorbate</name>
        <dbReference type="ChEBI" id="CHEBI:38290"/>
    </cofactor>
</comment>
<evidence type="ECO:0000256" key="8">
    <source>
        <dbReference type="RuleBase" id="RU003682"/>
    </source>
</evidence>
<dbReference type="InterPro" id="IPR044861">
    <property type="entry name" value="IPNS-like_FE2OG_OXY"/>
</dbReference>
<dbReference type="GO" id="GO:0046872">
    <property type="term" value="F:metal ion binding"/>
    <property type="evidence" value="ECO:0007669"/>
    <property type="project" value="UniProtKB-KW"/>
</dbReference>
<dbReference type="FunFam" id="2.60.120.330:FF:000017">
    <property type="entry name" value="2-oxoglutarate-dependent dioxygenase DAO"/>
    <property type="match status" value="1"/>
</dbReference>
<evidence type="ECO:0000313" key="11">
    <source>
        <dbReference type="Proteomes" id="UP001327560"/>
    </source>
</evidence>
<name>A0AAQ3JYY9_9LILI</name>
<protein>
    <recommendedName>
        <fullName evidence="6">2-oxoglutarate-dependent dioxygenase DAO</fullName>
    </recommendedName>
    <alternativeName>
        <fullName evidence="7">Protein DIOXYGENASE FOR AUXIN OXIDATION</fullName>
    </alternativeName>
</protein>
<dbReference type="PANTHER" id="PTHR47990">
    <property type="entry name" value="2-OXOGLUTARATE (2OG) AND FE(II)-DEPENDENT OXYGENASE SUPERFAMILY PROTEIN-RELATED"/>
    <property type="match status" value="1"/>
</dbReference>
<evidence type="ECO:0000256" key="5">
    <source>
        <dbReference type="ARBA" id="ARBA00054658"/>
    </source>
</evidence>
<dbReference type="Pfam" id="PF03171">
    <property type="entry name" value="2OG-FeII_Oxy"/>
    <property type="match status" value="1"/>
</dbReference>
<evidence type="ECO:0000256" key="2">
    <source>
        <dbReference type="ARBA" id="ARBA00022723"/>
    </source>
</evidence>
<dbReference type="Pfam" id="PF14226">
    <property type="entry name" value="DIOX_N"/>
    <property type="match status" value="1"/>
</dbReference>
<feature type="domain" description="Fe2OG dioxygenase" evidence="9">
    <location>
        <begin position="167"/>
        <end position="275"/>
    </location>
</feature>
<dbReference type="AlphaFoldDB" id="A0AAQ3JYY9"/>
<dbReference type="InterPro" id="IPR005123">
    <property type="entry name" value="Oxoglu/Fe-dep_dioxygenase_dom"/>
</dbReference>